<dbReference type="InterPro" id="IPR029151">
    <property type="entry name" value="Sensor-like_sf"/>
</dbReference>
<evidence type="ECO:0000256" key="9">
    <source>
        <dbReference type="PROSITE-ProRule" id="PRU00284"/>
    </source>
</evidence>
<evidence type="ECO:0000256" key="2">
    <source>
        <dbReference type="ARBA" id="ARBA00022475"/>
    </source>
</evidence>
<dbReference type="Pfam" id="PF00015">
    <property type="entry name" value="MCPsignal"/>
    <property type="match status" value="1"/>
</dbReference>
<comment type="caution">
    <text evidence="14">The sequence shown here is derived from an EMBL/GenBank/DDBJ whole genome shotgun (WGS) entry which is preliminary data.</text>
</comment>
<evidence type="ECO:0000256" key="6">
    <source>
        <dbReference type="ARBA" id="ARBA00022989"/>
    </source>
</evidence>
<evidence type="ECO:0000313" key="15">
    <source>
        <dbReference type="Proteomes" id="UP000031366"/>
    </source>
</evidence>
<dbReference type="STRING" id="29341.RSJ17_10120"/>
<name>A0A0C1U9B8_9CLOT</name>
<feature type="transmembrane region" description="Helical" evidence="11">
    <location>
        <begin position="287"/>
        <end position="308"/>
    </location>
</feature>
<feature type="transmembrane region" description="Helical" evidence="11">
    <location>
        <begin position="20"/>
        <end position="42"/>
    </location>
</feature>
<keyword evidence="10" id="KW-0175">Coiled coil</keyword>
<dbReference type="PROSITE" id="PS50192">
    <property type="entry name" value="T_SNARE"/>
    <property type="match status" value="1"/>
</dbReference>
<dbReference type="PROSITE" id="PS50111">
    <property type="entry name" value="CHEMOTAXIS_TRANSDUC_2"/>
    <property type="match status" value="1"/>
</dbReference>
<feature type="domain" description="T-SNARE coiled-coil homology" evidence="13">
    <location>
        <begin position="542"/>
        <end position="604"/>
    </location>
</feature>
<keyword evidence="5 11" id="KW-0812">Transmembrane</keyword>
<dbReference type="SUPFAM" id="SSF58104">
    <property type="entry name" value="Methyl-accepting chemotaxis protein (MCP) signaling domain"/>
    <property type="match status" value="1"/>
</dbReference>
<gene>
    <name evidence="14" type="ORF">U732_4059</name>
</gene>
<dbReference type="GO" id="GO:0006935">
    <property type="term" value="P:chemotaxis"/>
    <property type="evidence" value="ECO:0007669"/>
    <property type="project" value="UniProtKB-KW"/>
</dbReference>
<evidence type="ECO:0000256" key="10">
    <source>
        <dbReference type="SAM" id="Coils"/>
    </source>
</evidence>
<dbReference type="AlphaFoldDB" id="A0A0C1U9B8"/>
<evidence type="ECO:0000256" key="8">
    <source>
        <dbReference type="ARBA" id="ARBA00023224"/>
    </source>
</evidence>
<proteinExistence type="predicted"/>
<accession>A0A0C1U9B8</accession>
<evidence type="ECO:0000256" key="3">
    <source>
        <dbReference type="ARBA" id="ARBA00022500"/>
    </source>
</evidence>
<keyword evidence="8 9" id="KW-0807">Transducer</keyword>
<dbReference type="Gene3D" id="3.30.450.20">
    <property type="entry name" value="PAS domain"/>
    <property type="match status" value="2"/>
</dbReference>
<dbReference type="OrthoDB" id="13222at2"/>
<keyword evidence="15" id="KW-1185">Reference proteome</keyword>
<feature type="coiled-coil region" evidence="10">
    <location>
        <begin position="573"/>
        <end position="607"/>
    </location>
</feature>
<dbReference type="EMBL" id="AYSO01000011">
    <property type="protein sequence ID" value="KIE48288.1"/>
    <property type="molecule type" value="Genomic_DNA"/>
</dbReference>
<keyword evidence="2" id="KW-1003">Cell membrane</keyword>
<reference evidence="14 15" key="1">
    <citation type="journal article" date="2015" name="Infect. Genet. Evol.">
        <title>Genomic sequences of six botulinum neurotoxin-producing strains representing three clostridial species illustrate the mobility and diversity of botulinum neurotoxin genes.</title>
        <authorList>
            <person name="Smith T.J."/>
            <person name="Hill K.K."/>
            <person name="Xie G."/>
            <person name="Foley B.T."/>
            <person name="Williamson C.H."/>
            <person name="Foster J.T."/>
            <person name="Johnson S.L."/>
            <person name="Chertkov O."/>
            <person name="Teshima H."/>
            <person name="Gibbons H.S."/>
            <person name="Johnsky L.A."/>
            <person name="Karavis M.A."/>
            <person name="Smith L.A."/>
        </authorList>
    </citation>
    <scope>NUCLEOTIDE SEQUENCE [LARGE SCALE GENOMIC DNA]</scope>
    <source>
        <strain evidence="14 15">CDC 2741</strain>
    </source>
</reference>
<keyword evidence="6 11" id="KW-1133">Transmembrane helix</keyword>
<dbReference type="Pfam" id="PF02743">
    <property type="entry name" value="dCache_1"/>
    <property type="match status" value="1"/>
</dbReference>
<keyword evidence="7 11" id="KW-0472">Membrane</keyword>
<sequence>MKRKKVKKFKLVSIKKQLSLMLVITCVIPIIILGVATTKTIYDSVMNEYMIVASASVRAINDEIEEIIDSNSNFIKLLSSEPHVRNLYTKQGNESKAVETFKNIQGIKDNIFSVYAFNEKTKLYCYPPDEVDSSFNLNERLWYTEAMKDENLLYIDIPYRDHSSRQMIVTLSKALKDDNNKLAGVVAIDMDLTKVSEKVSKMKIGKEGFNIVAYKDGSIIASDNEELIGKNLNDEEWSKGILDNDIMDVNFDNANYHAVKVENKELGYTSFGFIRNSEINSKIFNKLAIPILAVIIIIIFSSGAPMVYSTNLAKSMKHLVSILKAAKDGDFTKRISLNKVKTMEIVEIGNASNELMNDMENIINNIVNTSGHLSKASVDLTNTVEFSETVASDISNAVEQVAQGANEQSIMLEESVALSMDLGNNISEILNYSNDVLEESEEVESFVSSGKEMLEGLTYSFSENNRAIINVAAKAEALGENSNRIRAIIDAIKEITSKTNLLALNASIEAARAGEAGRGFAVVAEEVRKLAEQSSSSAEEVEKVINTNLEDIKMVIKEITLSKDLSEKTLEKVENTNETFDEINNAIKSLQNNINSVNDTLTKVNEAKDGFIDKIQGISAVSEEAAASTEEVSASSEEQRTKFREVVTAAENLERLSLDLRETINKFNINKENGNN</sequence>
<dbReference type="PANTHER" id="PTHR32089">
    <property type="entry name" value="METHYL-ACCEPTING CHEMOTAXIS PROTEIN MCPB"/>
    <property type="match status" value="1"/>
</dbReference>
<evidence type="ECO:0000256" key="5">
    <source>
        <dbReference type="ARBA" id="ARBA00022692"/>
    </source>
</evidence>
<evidence type="ECO:0000256" key="1">
    <source>
        <dbReference type="ARBA" id="ARBA00004429"/>
    </source>
</evidence>
<evidence type="ECO:0000256" key="4">
    <source>
        <dbReference type="ARBA" id="ARBA00022519"/>
    </source>
</evidence>
<dbReference type="InterPro" id="IPR000727">
    <property type="entry name" value="T_SNARE_dom"/>
</dbReference>
<dbReference type="GO" id="GO:0005886">
    <property type="term" value="C:plasma membrane"/>
    <property type="evidence" value="ECO:0007669"/>
    <property type="project" value="UniProtKB-SubCell"/>
</dbReference>
<evidence type="ECO:0000256" key="11">
    <source>
        <dbReference type="SAM" id="Phobius"/>
    </source>
</evidence>
<dbReference type="InterPro" id="IPR033479">
    <property type="entry name" value="dCache_1"/>
</dbReference>
<dbReference type="PANTHER" id="PTHR32089:SF112">
    <property type="entry name" value="LYSOZYME-LIKE PROTEIN-RELATED"/>
    <property type="match status" value="1"/>
</dbReference>
<comment type="subcellular location">
    <subcellularLocation>
        <location evidence="1">Cell inner membrane</location>
        <topology evidence="1">Multi-pass membrane protein</topology>
    </subcellularLocation>
</comment>
<dbReference type="SUPFAM" id="SSF103190">
    <property type="entry name" value="Sensory domain-like"/>
    <property type="match status" value="1"/>
</dbReference>
<feature type="domain" description="Methyl-accepting transducer" evidence="12">
    <location>
        <begin position="383"/>
        <end position="640"/>
    </location>
</feature>
<keyword evidence="3" id="KW-0145">Chemotaxis</keyword>
<dbReference type="SMART" id="SM00283">
    <property type="entry name" value="MA"/>
    <property type="match status" value="1"/>
</dbReference>
<evidence type="ECO:0000313" key="14">
    <source>
        <dbReference type="EMBL" id="KIE48288.1"/>
    </source>
</evidence>
<organism evidence="14 15">
    <name type="scientific">Clostridium argentinense CDC 2741</name>
    <dbReference type="NCBI Taxonomy" id="1418104"/>
    <lineage>
        <taxon>Bacteria</taxon>
        <taxon>Bacillati</taxon>
        <taxon>Bacillota</taxon>
        <taxon>Clostridia</taxon>
        <taxon>Eubacteriales</taxon>
        <taxon>Clostridiaceae</taxon>
        <taxon>Clostridium</taxon>
    </lineage>
</organism>
<protein>
    <submittedName>
        <fullName evidence="14">Methyl-accepting chemotaxis (MCP) signaling domain protein</fullName>
    </submittedName>
</protein>
<dbReference type="RefSeq" id="WP_039630120.1">
    <property type="nucleotide sequence ID" value="NZ_AYSO01000011.1"/>
</dbReference>
<dbReference type="GO" id="GO:0007165">
    <property type="term" value="P:signal transduction"/>
    <property type="evidence" value="ECO:0007669"/>
    <property type="project" value="UniProtKB-KW"/>
</dbReference>
<dbReference type="InterPro" id="IPR004089">
    <property type="entry name" value="MCPsignal_dom"/>
</dbReference>
<evidence type="ECO:0000256" key="7">
    <source>
        <dbReference type="ARBA" id="ARBA00023136"/>
    </source>
</evidence>
<dbReference type="Proteomes" id="UP000031366">
    <property type="component" value="Unassembled WGS sequence"/>
</dbReference>
<evidence type="ECO:0000259" key="13">
    <source>
        <dbReference type="PROSITE" id="PS50192"/>
    </source>
</evidence>
<keyword evidence="4" id="KW-0997">Cell inner membrane</keyword>
<evidence type="ECO:0000259" key="12">
    <source>
        <dbReference type="PROSITE" id="PS50111"/>
    </source>
</evidence>
<dbReference type="Gene3D" id="1.10.287.950">
    <property type="entry name" value="Methyl-accepting chemotaxis protein"/>
    <property type="match status" value="1"/>
</dbReference>
<dbReference type="CDD" id="cd18773">
    <property type="entry name" value="PDC1_HK_sensor"/>
    <property type="match status" value="1"/>
</dbReference>